<protein>
    <submittedName>
        <fullName evidence="2">Uncharacterized protein</fullName>
    </submittedName>
</protein>
<feature type="region of interest" description="Disordered" evidence="1">
    <location>
        <begin position="1"/>
        <end position="72"/>
    </location>
</feature>
<evidence type="ECO:0000256" key="1">
    <source>
        <dbReference type="SAM" id="MobiDB-lite"/>
    </source>
</evidence>
<reference evidence="3" key="1">
    <citation type="submission" date="2016-03" db="EMBL/GenBank/DDBJ databases">
        <authorList>
            <person name="Guldener U."/>
        </authorList>
    </citation>
    <scope>NUCLEOTIDE SEQUENCE [LARGE SCALE GENOMIC DNA]</scope>
    <source>
        <strain evidence="3">04CH-RAC-A.6.1</strain>
    </source>
</reference>
<dbReference type="EMBL" id="FJUX01000103">
    <property type="protein sequence ID" value="CZT08275.1"/>
    <property type="molecule type" value="Genomic_DNA"/>
</dbReference>
<gene>
    <name evidence="2" type="ORF">RAG0_13419</name>
</gene>
<evidence type="ECO:0000313" key="3">
    <source>
        <dbReference type="Proteomes" id="UP000178912"/>
    </source>
</evidence>
<evidence type="ECO:0000313" key="2">
    <source>
        <dbReference type="EMBL" id="CZT08275.1"/>
    </source>
</evidence>
<organism evidence="2 3">
    <name type="scientific">Rhynchosporium agropyri</name>
    <dbReference type="NCBI Taxonomy" id="914238"/>
    <lineage>
        <taxon>Eukaryota</taxon>
        <taxon>Fungi</taxon>
        <taxon>Dikarya</taxon>
        <taxon>Ascomycota</taxon>
        <taxon>Pezizomycotina</taxon>
        <taxon>Leotiomycetes</taxon>
        <taxon>Helotiales</taxon>
        <taxon>Ploettnerulaceae</taxon>
        <taxon>Rhynchosporium</taxon>
    </lineage>
</organism>
<proteinExistence type="predicted"/>
<dbReference type="Proteomes" id="UP000178912">
    <property type="component" value="Unassembled WGS sequence"/>
</dbReference>
<name>A0A1E1LCK9_9HELO</name>
<sequence length="83" mass="9574">MPHDSGFRRRQKTKAFPRASVVTTEHKRMKPTYRASVDDEEIDPSYSPTTPAKIPKRGRVRSRKCKHSGKRWANSEKPIIIAI</sequence>
<dbReference type="AlphaFoldDB" id="A0A1E1LCK9"/>
<accession>A0A1E1LCK9</accession>
<feature type="compositionally biased region" description="Basic residues" evidence="1">
    <location>
        <begin position="54"/>
        <end position="70"/>
    </location>
</feature>
<keyword evidence="3" id="KW-1185">Reference proteome</keyword>